<dbReference type="InterPro" id="IPR008547">
    <property type="entry name" value="DUF829_TMEM53"/>
</dbReference>
<name>A0AAP0JL05_9MAGN</name>
<reference evidence="1 2" key="1">
    <citation type="submission" date="2024-01" db="EMBL/GenBank/DDBJ databases">
        <title>Genome assemblies of Stephania.</title>
        <authorList>
            <person name="Yang L."/>
        </authorList>
    </citation>
    <scope>NUCLEOTIDE SEQUENCE [LARGE SCALE GENOMIC DNA]</scope>
    <source>
        <strain evidence="1">YNDBR</strain>
        <tissue evidence="1">Leaf</tissue>
    </source>
</reference>
<gene>
    <name evidence="1" type="ORF">Syun_015356</name>
</gene>
<dbReference type="PANTHER" id="PTHR12265">
    <property type="entry name" value="TRANSMEMBRANE PROTEIN 53"/>
    <property type="match status" value="1"/>
</dbReference>
<dbReference type="Gene3D" id="3.40.50.1820">
    <property type="entry name" value="alpha/beta hydrolase"/>
    <property type="match status" value="1"/>
</dbReference>
<comment type="caution">
    <text evidence="1">The sequence shown here is derived from an EMBL/GenBank/DDBJ whole genome shotgun (WGS) entry which is preliminary data.</text>
</comment>
<protein>
    <recommendedName>
        <fullName evidence="3">DUF829 domain-containing protein</fullName>
    </recommendedName>
</protein>
<dbReference type="SUPFAM" id="SSF53474">
    <property type="entry name" value="alpha/beta-Hydrolases"/>
    <property type="match status" value="1"/>
</dbReference>
<organism evidence="1 2">
    <name type="scientific">Stephania yunnanensis</name>
    <dbReference type="NCBI Taxonomy" id="152371"/>
    <lineage>
        <taxon>Eukaryota</taxon>
        <taxon>Viridiplantae</taxon>
        <taxon>Streptophyta</taxon>
        <taxon>Embryophyta</taxon>
        <taxon>Tracheophyta</taxon>
        <taxon>Spermatophyta</taxon>
        <taxon>Magnoliopsida</taxon>
        <taxon>Ranunculales</taxon>
        <taxon>Menispermaceae</taxon>
        <taxon>Menispermoideae</taxon>
        <taxon>Cissampelideae</taxon>
        <taxon>Stephania</taxon>
    </lineage>
</organism>
<dbReference type="EMBL" id="JBBNAF010000006">
    <property type="protein sequence ID" value="KAK9136026.1"/>
    <property type="molecule type" value="Genomic_DNA"/>
</dbReference>
<proteinExistence type="predicted"/>
<dbReference type="AlphaFoldDB" id="A0AAP0JL05"/>
<evidence type="ECO:0000313" key="2">
    <source>
        <dbReference type="Proteomes" id="UP001420932"/>
    </source>
</evidence>
<dbReference type="Pfam" id="PF05705">
    <property type="entry name" value="DUF829"/>
    <property type="match status" value="2"/>
</dbReference>
<dbReference type="PANTHER" id="PTHR12265:SF0">
    <property type="entry name" value="EXPRESSED PROTEIN"/>
    <property type="match status" value="1"/>
</dbReference>
<sequence>MWGGGRGGRWYWGRRERGGHGRKVEGIVVVFAWMSSEERHLNSYVKLYASLGWNSLVCHSELLNLFFPDKATSLALAILDELILELRIRPSPVVLAAFSGGPKACMYKFLQIIDGKCEGQPILDEYKLVRDCICGQIYDSSPVDFTSDLGTRFVLHPTVLNMSHPPRLFSWMADGFAAGLDSLFLSRFEAQRAEYWQTLYASVSLGGPFLILCSEDDDLAPYQIISNFAQRLQDLGGAVKVVNWKSSPHVGHYKHYPTDYKAAVTELLGKAALVHSRRVQKLGDTRGVEQFSDEISESICNLRKAAVTSSQSLLRVAIEPNEHFLPGSMEVHEDRDVGSANDGRREGSVHLQNPPGINAHGMLGQILFDVCVPKNIEGWDIKPSASLNPQTFASKRRNSPFNPIKCMRRSRL</sequence>
<dbReference type="InterPro" id="IPR029058">
    <property type="entry name" value="AB_hydrolase_fold"/>
</dbReference>
<dbReference type="Proteomes" id="UP001420932">
    <property type="component" value="Unassembled WGS sequence"/>
</dbReference>
<evidence type="ECO:0000313" key="1">
    <source>
        <dbReference type="EMBL" id="KAK9136026.1"/>
    </source>
</evidence>
<evidence type="ECO:0008006" key="3">
    <source>
        <dbReference type="Google" id="ProtNLM"/>
    </source>
</evidence>
<accession>A0AAP0JL05</accession>
<keyword evidence="2" id="KW-1185">Reference proteome</keyword>